<dbReference type="PIRSF" id="PIRSF015601">
    <property type="entry name" value="MTase_slr0722"/>
    <property type="match status" value="1"/>
</dbReference>
<dbReference type="InterPro" id="IPR029028">
    <property type="entry name" value="Alpha/beta_knot_MTases"/>
</dbReference>
<keyword evidence="8 12" id="KW-0808">Transferase</keyword>
<dbReference type="EC" id="2.1.1.193" evidence="3 12"/>
<dbReference type="InterPro" id="IPR006700">
    <property type="entry name" value="RsmE"/>
</dbReference>
<sequence>MPRFYCSVPLSRGDTLVLPPGAARHVQVLRLQPGDEITLFDGAGGEYLAIVERMGRSDVAVNVGAHDPVEREAPRAVHLALGMPANERMDWLVEKATELGVSSIQPLMTAHGVLRLNGERAEKKVAHWQAVAVAACEQCGRNRVPQVLAVRSLNDWLAALPAAGAGERRSILSFADGARTTGGLLAEAPASFTVLSGPEGGLSAPEEQEALRRGFIPLTLGRRVLRAETAAIAALVSLAS</sequence>
<dbReference type="Proteomes" id="UP001363010">
    <property type="component" value="Unassembled WGS sequence"/>
</dbReference>
<evidence type="ECO:0000256" key="1">
    <source>
        <dbReference type="ARBA" id="ARBA00004496"/>
    </source>
</evidence>
<evidence type="ECO:0000256" key="3">
    <source>
        <dbReference type="ARBA" id="ARBA00012328"/>
    </source>
</evidence>
<evidence type="ECO:0000259" key="13">
    <source>
        <dbReference type="Pfam" id="PF04452"/>
    </source>
</evidence>
<dbReference type="PANTHER" id="PTHR30027:SF3">
    <property type="entry name" value="16S RRNA (URACIL(1498)-N(3))-METHYLTRANSFERASE"/>
    <property type="match status" value="1"/>
</dbReference>
<evidence type="ECO:0000313" key="15">
    <source>
        <dbReference type="EMBL" id="MEJ8821913.1"/>
    </source>
</evidence>
<dbReference type="NCBIfam" id="NF008692">
    <property type="entry name" value="PRK11713.1-5"/>
    <property type="match status" value="1"/>
</dbReference>
<dbReference type="EMBL" id="JBBKZV010000003">
    <property type="protein sequence ID" value="MEJ8821913.1"/>
    <property type="molecule type" value="Genomic_DNA"/>
</dbReference>
<comment type="catalytic activity">
    <reaction evidence="11 12">
        <text>uridine(1498) in 16S rRNA + S-adenosyl-L-methionine = N(3)-methyluridine(1498) in 16S rRNA + S-adenosyl-L-homocysteine + H(+)</text>
        <dbReference type="Rhea" id="RHEA:42920"/>
        <dbReference type="Rhea" id="RHEA-COMP:10283"/>
        <dbReference type="Rhea" id="RHEA-COMP:10284"/>
        <dbReference type="ChEBI" id="CHEBI:15378"/>
        <dbReference type="ChEBI" id="CHEBI:57856"/>
        <dbReference type="ChEBI" id="CHEBI:59789"/>
        <dbReference type="ChEBI" id="CHEBI:65315"/>
        <dbReference type="ChEBI" id="CHEBI:74502"/>
        <dbReference type="EC" id="2.1.1.193"/>
    </reaction>
</comment>
<accession>A0ABU8VWW5</accession>
<dbReference type="InterPro" id="IPR015947">
    <property type="entry name" value="PUA-like_sf"/>
</dbReference>
<comment type="subcellular location">
    <subcellularLocation>
        <location evidence="1 12">Cytoplasm</location>
    </subcellularLocation>
</comment>
<dbReference type="GO" id="GO:0008168">
    <property type="term" value="F:methyltransferase activity"/>
    <property type="evidence" value="ECO:0007669"/>
    <property type="project" value="UniProtKB-KW"/>
</dbReference>
<protein>
    <recommendedName>
        <fullName evidence="4 12">Ribosomal RNA small subunit methyltransferase E</fullName>
        <ecNumber evidence="3 12">2.1.1.193</ecNumber>
    </recommendedName>
</protein>
<dbReference type="Gene3D" id="2.40.240.20">
    <property type="entry name" value="Hypothetical PUA domain-like, domain 1"/>
    <property type="match status" value="1"/>
</dbReference>
<dbReference type="GO" id="GO:0032259">
    <property type="term" value="P:methylation"/>
    <property type="evidence" value="ECO:0007669"/>
    <property type="project" value="UniProtKB-KW"/>
</dbReference>
<dbReference type="SUPFAM" id="SSF75217">
    <property type="entry name" value="alpha/beta knot"/>
    <property type="match status" value="1"/>
</dbReference>
<evidence type="ECO:0000256" key="12">
    <source>
        <dbReference type="PIRNR" id="PIRNR015601"/>
    </source>
</evidence>
<comment type="caution">
    <text evidence="15">The sequence shown here is derived from an EMBL/GenBank/DDBJ whole genome shotgun (WGS) entry which is preliminary data.</text>
</comment>
<keyword evidence="5 12" id="KW-0963">Cytoplasm</keyword>
<comment type="similarity">
    <text evidence="2 12">Belongs to the RNA methyltransferase RsmE family.</text>
</comment>
<dbReference type="NCBIfam" id="TIGR00046">
    <property type="entry name" value="RsmE family RNA methyltransferase"/>
    <property type="match status" value="1"/>
</dbReference>
<feature type="domain" description="Ribosomal RNA small subunit methyltransferase E methyltransferase" evidence="13">
    <location>
        <begin position="72"/>
        <end position="236"/>
    </location>
</feature>
<evidence type="ECO:0000256" key="7">
    <source>
        <dbReference type="ARBA" id="ARBA00022603"/>
    </source>
</evidence>
<proteinExistence type="inferred from homology"/>
<dbReference type="Pfam" id="PF20260">
    <property type="entry name" value="PUA_4"/>
    <property type="match status" value="1"/>
</dbReference>
<evidence type="ECO:0000256" key="9">
    <source>
        <dbReference type="ARBA" id="ARBA00022691"/>
    </source>
</evidence>
<keyword evidence="6 12" id="KW-0698">rRNA processing</keyword>
<dbReference type="InterPro" id="IPR029026">
    <property type="entry name" value="tRNA_m1G_MTases_N"/>
</dbReference>
<keyword evidence="9 12" id="KW-0949">S-adenosyl-L-methionine</keyword>
<evidence type="ECO:0000256" key="11">
    <source>
        <dbReference type="ARBA" id="ARBA00047944"/>
    </source>
</evidence>
<evidence type="ECO:0000256" key="5">
    <source>
        <dbReference type="ARBA" id="ARBA00022490"/>
    </source>
</evidence>
<dbReference type="RefSeq" id="WP_340362962.1">
    <property type="nucleotide sequence ID" value="NZ_JBBKZV010000003.1"/>
</dbReference>
<dbReference type="Pfam" id="PF04452">
    <property type="entry name" value="Methyltrans_RNA"/>
    <property type="match status" value="1"/>
</dbReference>
<dbReference type="InterPro" id="IPR046886">
    <property type="entry name" value="RsmE_MTase_dom"/>
</dbReference>
<evidence type="ECO:0000256" key="6">
    <source>
        <dbReference type="ARBA" id="ARBA00022552"/>
    </source>
</evidence>
<feature type="domain" description="Ribosomal RNA small subunit methyltransferase E PUA-like" evidence="14">
    <location>
        <begin position="22"/>
        <end position="61"/>
    </location>
</feature>
<gene>
    <name evidence="15" type="ORF">WKW80_07665</name>
</gene>
<name>A0ABU8VWW5_9BURK</name>
<comment type="function">
    <text evidence="10 12">Specifically methylates the N3 position of the uracil ring of uridine 1498 (m3U1498) in 16S rRNA. Acts on the fully assembled 30S ribosomal subunit.</text>
</comment>
<reference evidence="15 16" key="1">
    <citation type="submission" date="2024-03" db="EMBL/GenBank/DDBJ databases">
        <title>Novel species of the genus Variovorax.</title>
        <authorList>
            <person name="Liu Q."/>
            <person name="Xin Y.-H."/>
        </authorList>
    </citation>
    <scope>NUCLEOTIDE SEQUENCE [LARGE SCALE GENOMIC DNA]</scope>
    <source>
        <strain evidence="15 16">KACC 18501</strain>
    </source>
</reference>
<evidence type="ECO:0000256" key="8">
    <source>
        <dbReference type="ARBA" id="ARBA00022679"/>
    </source>
</evidence>
<evidence type="ECO:0000256" key="2">
    <source>
        <dbReference type="ARBA" id="ARBA00005528"/>
    </source>
</evidence>
<dbReference type="InterPro" id="IPR046887">
    <property type="entry name" value="RsmE_PUA-like"/>
</dbReference>
<keyword evidence="16" id="KW-1185">Reference proteome</keyword>
<evidence type="ECO:0000313" key="16">
    <source>
        <dbReference type="Proteomes" id="UP001363010"/>
    </source>
</evidence>
<evidence type="ECO:0000256" key="4">
    <source>
        <dbReference type="ARBA" id="ARBA00013673"/>
    </source>
</evidence>
<organism evidence="15 16">
    <name type="scientific">Variovorax humicola</name>
    <dbReference type="NCBI Taxonomy" id="1769758"/>
    <lineage>
        <taxon>Bacteria</taxon>
        <taxon>Pseudomonadati</taxon>
        <taxon>Pseudomonadota</taxon>
        <taxon>Betaproteobacteria</taxon>
        <taxon>Burkholderiales</taxon>
        <taxon>Comamonadaceae</taxon>
        <taxon>Variovorax</taxon>
    </lineage>
</organism>
<dbReference type="PANTHER" id="PTHR30027">
    <property type="entry name" value="RIBOSOMAL RNA SMALL SUBUNIT METHYLTRANSFERASE E"/>
    <property type="match status" value="1"/>
</dbReference>
<dbReference type="SUPFAM" id="SSF88697">
    <property type="entry name" value="PUA domain-like"/>
    <property type="match status" value="1"/>
</dbReference>
<evidence type="ECO:0000256" key="10">
    <source>
        <dbReference type="ARBA" id="ARBA00025699"/>
    </source>
</evidence>
<dbReference type="CDD" id="cd18084">
    <property type="entry name" value="RsmE-like"/>
    <property type="match status" value="1"/>
</dbReference>
<keyword evidence="7 12" id="KW-0489">Methyltransferase</keyword>
<evidence type="ECO:0000259" key="14">
    <source>
        <dbReference type="Pfam" id="PF20260"/>
    </source>
</evidence>
<dbReference type="Gene3D" id="3.40.1280.10">
    <property type="match status" value="1"/>
</dbReference>